<proteinExistence type="predicted"/>
<name>A0A6J5MJH1_9CAUD</name>
<accession>A0A6J5MJH1</accession>
<feature type="non-terminal residue" evidence="1">
    <location>
        <position position="1"/>
    </location>
</feature>
<gene>
    <name evidence="1" type="ORF">UFOVP500_58</name>
</gene>
<protein>
    <submittedName>
        <fullName evidence="1">DNA polymerase III, beta chain, central</fullName>
    </submittedName>
</protein>
<organism evidence="1">
    <name type="scientific">uncultured Caudovirales phage</name>
    <dbReference type="NCBI Taxonomy" id="2100421"/>
    <lineage>
        <taxon>Viruses</taxon>
        <taxon>Duplodnaviria</taxon>
        <taxon>Heunggongvirae</taxon>
        <taxon>Uroviricota</taxon>
        <taxon>Caudoviricetes</taxon>
        <taxon>Peduoviridae</taxon>
        <taxon>Maltschvirus</taxon>
        <taxon>Maltschvirus maltsch</taxon>
    </lineage>
</organism>
<sequence>TLTATDGHRLIAIHHAHAPEAAAECQSFILPLHMIAKLKIGKRAPDFATLTYDDGKLALSFDGLTIAGEAIQGTFPETRRIAYGAFHNADAGKPASFNPAYVGDFGKIAEVLTGTKPKAIQIITNGDSPALVDFIGSKDASGVEGFGVLMPCRMADSELLGPMPAWYRPEGYVAPESPAAAVAA</sequence>
<dbReference type="EMBL" id="LR796466">
    <property type="protein sequence ID" value="CAB4146708.1"/>
    <property type="molecule type" value="Genomic_DNA"/>
</dbReference>
<evidence type="ECO:0000313" key="1">
    <source>
        <dbReference type="EMBL" id="CAB4146708.1"/>
    </source>
</evidence>
<dbReference type="Gene3D" id="3.10.150.10">
    <property type="entry name" value="DNA Polymerase III, subunit A, domain 2"/>
    <property type="match status" value="1"/>
</dbReference>
<reference evidence="1" key="1">
    <citation type="submission" date="2020-04" db="EMBL/GenBank/DDBJ databases">
        <authorList>
            <person name="Chiriac C."/>
            <person name="Salcher M."/>
            <person name="Ghai R."/>
            <person name="Kavagutti S V."/>
        </authorList>
    </citation>
    <scope>NUCLEOTIDE SEQUENCE</scope>
</reference>